<name>A0ABV9F1U5_9SPHN</name>
<evidence type="ECO:0000256" key="5">
    <source>
        <dbReference type="ARBA" id="ARBA00023136"/>
    </source>
</evidence>
<dbReference type="InterPro" id="IPR025857">
    <property type="entry name" value="MacB_PCD"/>
</dbReference>
<comment type="caution">
    <text evidence="9">The sequence shown here is derived from an EMBL/GenBank/DDBJ whole genome shotgun (WGS) entry which is preliminary data.</text>
</comment>
<feature type="transmembrane region" description="Helical" evidence="6">
    <location>
        <begin position="424"/>
        <end position="447"/>
    </location>
</feature>
<feature type="domain" description="ABC3 transporter permease C-terminal" evidence="7">
    <location>
        <begin position="264"/>
        <end position="382"/>
    </location>
</feature>
<keyword evidence="3 6" id="KW-0812">Transmembrane</keyword>
<dbReference type="InterPro" id="IPR038766">
    <property type="entry name" value="Membrane_comp_ABC_pdt"/>
</dbReference>
<protein>
    <submittedName>
        <fullName evidence="9">ABC transporter permease</fullName>
    </submittedName>
</protein>
<evidence type="ECO:0000256" key="6">
    <source>
        <dbReference type="SAM" id="Phobius"/>
    </source>
</evidence>
<dbReference type="EMBL" id="JBHSFZ010000015">
    <property type="protein sequence ID" value="MFC4594314.1"/>
    <property type="molecule type" value="Genomic_DNA"/>
</dbReference>
<feature type="transmembrane region" description="Helical" evidence="6">
    <location>
        <begin position="308"/>
        <end position="336"/>
    </location>
</feature>
<organism evidence="9 10">
    <name type="scientific">Sphingobium tyrosinilyticum</name>
    <dbReference type="NCBI Taxonomy" id="2715436"/>
    <lineage>
        <taxon>Bacteria</taxon>
        <taxon>Pseudomonadati</taxon>
        <taxon>Pseudomonadota</taxon>
        <taxon>Alphaproteobacteria</taxon>
        <taxon>Sphingomonadales</taxon>
        <taxon>Sphingomonadaceae</taxon>
        <taxon>Sphingobium</taxon>
    </lineage>
</organism>
<dbReference type="PANTHER" id="PTHR30287">
    <property type="entry name" value="MEMBRANE COMPONENT OF PREDICTED ABC SUPERFAMILY METABOLITE UPTAKE TRANSPORTER"/>
    <property type="match status" value="1"/>
</dbReference>
<feature type="transmembrane region" description="Helical" evidence="6">
    <location>
        <begin position="719"/>
        <end position="743"/>
    </location>
</feature>
<evidence type="ECO:0000256" key="2">
    <source>
        <dbReference type="ARBA" id="ARBA00022475"/>
    </source>
</evidence>
<evidence type="ECO:0000256" key="1">
    <source>
        <dbReference type="ARBA" id="ARBA00004651"/>
    </source>
</evidence>
<feature type="transmembrane region" description="Helical" evidence="6">
    <location>
        <begin position="25"/>
        <end position="49"/>
    </location>
</feature>
<evidence type="ECO:0000313" key="10">
    <source>
        <dbReference type="Proteomes" id="UP001595957"/>
    </source>
</evidence>
<feature type="domain" description="MacB-like periplasmic core" evidence="8">
    <location>
        <begin position="31"/>
        <end position="232"/>
    </location>
</feature>
<feature type="transmembrane region" description="Helical" evidence="6">
    <location>
        <begin position="478"/>
        <end position="496"/>
    </location>
</feature>
<evidence type="ECO:0000256" key="4">
    <source>
        <dbReference type="ARBA" id="ARBA00022989"/>
    </source>
</evidence>
<accession>A0ABV9F1U5</accession>
<dbReference type="Proteomes" id="UP001595957">
    <property type="component" value="Unassembled WGS sequence"/>
</dbReference>
<comment type="subcellular location">
    <subcellularLocation>
        <location evidence="1">Cell membrane</location>
        <topology evidence="1">Multi-pass membrane protein</topology>
    </subcellularLocation>
</comment>
<gene>
    <name evidence="9" type="ORF">ACFO3E_08940</name>
</gene>
<proteinExistence type="predicted"/>
<feature type="transmembrane region" description="Helical" evidence="6">
    <location>
        <begin position="809"/>
        <end position="834"/>
    </location>
</feature>
<sequence>MRQGLDWRGCWRIALRDLHRGLRGLRLLFICLFLGVATLATIGNLTAAITGEIASRGQSLLGGDLEVAMSQREASGEEKVAFRRLGQLSETIRLRAMAQRSSSDSGAAAVLTELKGVDWAYPLYGTLMLKRGSAGLLRADELVIGQGLADRLALRPGQHLRYGSADFRIRDIIVDEPDRVGEGFTLGPVAITSLEGLRRAGLLQPGSLYESKYRVRVAPGTDVRAAADALKRAFPAAGFEIKDRDRAAPGISRFFERMGQFLSLIGLSALAIAGIGVGNGVTSYLAIKRDGIATLKILGATSSDISRIYLMQVGIVALLATGCGLLVGAGLPALLLAAAGDLLPVQPSFTLTIRPFLISAAYGLLVAFMFIVPALAHARTLPAAALFRETVDRRRGLDRASAVAVGIAALATVMLAVGTAREPLFAASVLGAIGTTVVILLGIGMLVQRMARRMRRPRAALLRLAVANLHRPGAQTSALVVALGLGLTLFVTLAAIQSSLSAEIRNTVPRTAPDQFVLDIPVDQQQAFQRLIVREAPGAQVNIVPTLRGTIVAYGGTRVADLEELPRDAWFLRGERGVTYSDSLPEGSDLVEGQWWPGGYDGPPLVSLDREAAKVMGVGIGDRLVVSVLGREIEARIASLRQVNWETMGFNYIMVFSPSSLRGAPHSLAATITAPPSTTPSSKQSEGRLTRALLSAFPSISIIEVGEVVGQVTLLLGQMATAIILAGSVAILAGIAVLIGAIAASRQTRAYDSVILKTLGATRWQILGAQAIEYALLATIVALVAFGLGLGAAWFVIVQIFTFAWSPDWILVTATLTAGGMLTLAIGLLGSIPLMSVRPARALRSL</sequence>
<evidence type="ECO:0000259" key="7">
    <source>
        <dbReference type="Pfam" id="PF02687"/>
    </source>
</evidence>
<feature type="domain" description="ABC3 transporter permease C-terminal" evidence="7">
    <location>
        <begin position="725"/>
        <end position="832"/>
    </location>
</feature>
<feature type="transmembrane region" description="Helical" evidence="6">
    <location>
        <begin position="397"/>
        <end position="418"/>
    </location>
</feature>
<feature type="transmembrane region" description="Helical" evidence="6">
    <location>
        <begin position="774"/>
        <end position="797"/>
    </location>
</feature>
<keyword evidence="2" id="KW-1003">Cell membrane</keyword>
<evidence type="ECO:0000256" key="3">
    <source>
        <dbReference type="ARBA" id="ARBA00022692"/>
    </source>
</evidence>
<keyword evidence="4 6" id="KW-1133">Transmembrane helix</keyword>
<evidence type="ECO:0000313" key="9">
    <source>
        <dbReference type="EMBL" id="MFC4594314.1"/>
    </source>
</evidence>
<dbReference type="PANTHER" id="PTHR30287:SF1">
    <property type="entry name" value="INNER MEMBRANE PROTEIN"/>
    <property type="match status" value="1"/>
</dbReference>
<dbReference type="InterPro" id="IPR003838">
    <property type="entry name" value="ABC3_permease_C"/>
</dbReference>
<dbReference type="Pfam" id="PF12704">
    <property type="entry name" value="MacB_PCD"/>
    <property type="match status" value="1"/>
</dbReference>
<feature type="transmembrane region" description="Helical" evidence="6">
    <location>
        <begin position="261"/>
        <end position="287"/>
    </location>
</feature>
<feature type="transmembrane region" description="Helical" evidence="6">
    <location>
        <begin position="356"/>
        <end position="376"/>
    </location>
</feature>
<dbReference type="Pfam" id="PF02687">
    <property type="entry name" value="FtsX"/>
    <property type="match status" value="2"/>
</dbReference>
<dbReference type="RefSeq" id="WP_380803929.1">
    <property type="nucleotide sequence ID" value="NZ_JBHSFZ010000015.1"/>
</dbReference>
<keyword evidence="10" id="KW-1185">Reference proteome</keyword>
<reference evidence="10" key="1">
    <citation type="journal article" date="2019" name="Int. J. Syst. Evol. Microbiol.">
        <title>The Global Catalogue of Microorganisms (GCM) 10K type strain sequencing project: providing services to taxonomists for standard genome sequencing and annotation.</title>
        <authorList>
            <consortium name="The Broad Institute Genomics Platform"/>
            <consortium name="The Broad Institute Genome Sequencing Center for Infectious Disease"/>
            <person name="Wu L."/>
            <person name="Ma J."/>
        </authorList>
    </citation>
    <scope>NUCLEOTIDE SEQUENCE [LARGE SCALE GENOMIC DNA]</scope>
    <source>
        <strain evidence="10">NBRC 103632</strain>
    </source>
</reference>
<keyword evidence="5 6" id="KW-0472">Membrane</keyword>
<evidence type="ECO:0000259" key="8">
    <source>
        <dbReference type="Pfam" id="PF12704"/>
    </source>
</evidence>